<sequence>MCEKVTARCTWPQLAGNGLDQLVATRLSDEDVFVKPDLDDVINEDRAVLFSMQSADPPPPPCELRFQIPIRFKIAALTLICSAPKVELFIGALQEYCETIYGTCVEEEDPEVTVRPYRYDMEIDRSGINDINLKMLTSASEICVYGALLQVAPNPNGITTQMPRPMDPQRIQELLQRGGTSPLKKEEQAEKFEQFMSLMKGYSPQAKEKTQEAAAPSSDVAILKEHIDMRFEKLTQLVAKRLDNFEAQQTEKLNKIIALLEKEN</sequence>
<keyword evidence="2" id="KW-1185">Reference proteome</keyword>
<dbReference type="OMA" id="VTARCSW"/>
<gene>
    <name evidence="1" type="primary">Dyak\GE10472</name>
    <name evidence="1" type="synonym">dyak_GLEANR_10393</name>
    <name evidence="1" type="synonym">GE10472</name>
    <name evidence="1" type="ORF">Dyak_GE10472</name>
</gene>
<dbReference type="SMR" id="B4PQ64"/>
<dbReference type="eggNOG" id="ENOG502SBWR">
    <property type="taxonomic scope" value="Eukaryota"/>
</dbReference>
<dbReference type="HOGENOM" id="CLU_1043058_0_0_1"/>
<dbReference type="OrthoDB" id="7880149at2759"/>
<protein>
    <submittedName>
        <fullName evidence="1">Uncharacterized protein</fullName>
    </submittedName>
</protein>
<evidence type="ECO:0000313" key="1">
    <source>
        <dbReference type="EMBL" id="EDW98333.1"/>
    </source>
</evidence>
<dbReference type="PANTHER" id="PTHR14787">
    <property type="entry name" value="C10ORF188 FAMILY MEMBER"/>
    <property type="match status" value="1"/>
</dbReference>
<reference evidence="1 2" key="2">
    <citation type="journal article" date="2007" name="PLoS Biol.">
        <title>Principles of genome evolution in the Drosophila melanogaster species group.</title>
        <authorList>
            <person name="Ranz J.M."/>
            <person name="Maurin D."/>
            <person name="Chan Y.S."/>
            <person name="von Grotthuss M."/>
            <person name="Hillier L.W."/>
            <person name="Roote J."/>
            <person name="Ashburner M."/>
            <person name="Bergman C.M."/>
        </authorList>
    </citation>
    <scope>NUCLEOTIDE SEQUENCE [LARGE SCALE GENOMIC DNA]</scope>
    <source>
        <strain evidence="2">Tai18E2 / Tucson 14021-0261.01</strain>
    </source>
</reference>
<dbReference type="Proteomes" id="UP000002282">
    <property type="component" value="Chromosome 3R"/>
</dbReference>
<proteinExistence type="predicted"/>
<evidence type="ECO:0000313" key="2">
    <source>
        <dbReference type="Proteomes" id="UP000002282"/>
    </source>
</evidence>
<dbReference type="InterPro" id="IPR028043">
    <property type="entry name" value="PAAT-like"/>
</dbReference>
<dbReference type="AlphaFoldDB" id="B4PQ64"/>
<reference evidence="1 2" key="1">
    <citation type="journal article" date="2007" name="Nature">
        <title>Evolution of genes and genomes on the Drosophila phylogeny.</title>
        <authorList>
            <consortium name="Drosophila 12 Genomes Consortium"/>
            <person name="Clark A.G."/>
            <person name="Eisen M.B."/>
            <person name="Smith D.R."/>
            <person name="Bergman C.M."/>
            <person name="Oliver B."/>
            <person name="Markow T.A."/>
            <person name="Kaufman T.C."/>
            <person name="Kellis M."/>
            <person name="Gelbart W."/>
            <person name="Iyer V.N."/>
            <person name="Pollard D.A."/>
            <person name="Sackton T.B."/>
            <person name="Larracuente A.M."/>
            <person name="Singh N.D."/>
            <person name="Abad J.P."/>
            <person name="Abt D.N."/>
            <person name="Adryan B."/>
            <person name="Aguade M."/>
            <person name="Akashi H."/>
            <person name="Anderson W.W."/>
            <person name="Aquadro C.F."/>
            <person name="Ardell D.H."/>
            <person name="Arguello R."/>
            <person name="Artieri C.G."/>
            <person name="Barbash D.A."/>
            <person name="Barker D."/>
            <person name="Barsanti P."/>
            <person name="Batterham P."/>
            <person name="Batzoglou S."/>
            <person name="Begun D."/>
            <person name="Bhutkar A."/>
            <person name="Blanco E."/>
            <person name="Bosak S.A."/>
            <person name="Bradley R.K."/>
            <person name="Brand A.D."/>
            <person name="Brent M.R."/>
            <person name="Brooks A.N."/>
            <person name="Brown R.H."/>
            <person name="Butlin R.K."/>
            <person name="Caggese C."/>
            <person name="Calvi B.R."/>
            <person name="Bernardo de Carvalho A."/>
            <person name="Caspi A."/>
            <person name="Castrezana S."/>
            <person name="Celniker S.E."/>
            <person name="Chang J.L."/>
            <person name="Chapple C."/>
            <person name="Chatterji S."/>
            <person name="Chinwalla A."/>
            <person name="Civetta A."/>
            <person name="Clifton S.W."/>
            <person name="Comeron J.M."/>
            <person name="Costello J.C."/>
            <person name="Coyne J.A."/>
            <person name="Daub J."/>
            <person name="David R.G."/>
            <person name="Delcher A.L."/>
            <person name="Delehaunty K."/>
            <person name="Do C.B."/>
            <person name="Ebling H."/>
            <person name="Edwards K."/>
            <person name="Eickbush T."/>
            <person name="Evans J.D."/>
            <person name="Filipski A."/>
            <person name="Findeiss S."/>
            <person name="Freyhult E."/>
            <person name="Fulton L."/>
            <person name="Fulton R."/>
            <person name="Garcia A.C."/>
            <person name="Gardiner A."/>
            <person name="Garfield D.A."/>
            <person name="Garvin B.E."/>
            <person name="Gibson G."/>
            <person name="Gilbert D."/>
            <person name="Gnerre S."/>
            <person name="Godfrey J."/>
            <person name="Good R."/>
            <person name="Gotea V."/>
            <person name="Gravely B."/>
            <person name="Greenberg A.J."/>
            <person name="Griffiths-Jones S."/>
            <person name="Gross S."/>
            <person name="Guigo R."/>
            <person name="Gustafson E.A."/>
            <person name="Haerty W."/>
            <person name="Hahn M.W."/>
            <person name="Halligan D.L."/>
            <person name="Halpern A.L."/>
            <person name="Halter G.M."/>
            <person name="Han M.V."/>
            <person name="Heger A."/>
            <person name="Hillier L."/>
            <person name="Hinrichs A.S."/>
            <person name="Holmes I."/>
            <person name="Hoskins R.A."/>
            <person name="Hubisz M.J."/>
            <person name="Hultmark D."/>
            <person name="Huntley M.A."/>
            <person name="Jaffe D.B."/>
            <person name="Jagadeeshan S."/>
            <person name="Jeck W.R."/>
            <person name="Johnson J."/>
            <person name="Jones C.D."/>
            <person name="Jordan W.C."/>
            <person name="Karpen G.H."/>
            <person name="Kataoka E."/>
            <person name="Keightley P.D."/>
            <person name="Kheradpour P."/>
            <person name="Kirkness E.F."/>
            <person name="Koerich L.B."/>
            <person name="Kristiansen K."/>
            <person name="Kudrna D."/>
            <person name="Kulathinal R.J."/>
            <person name="Kumar S."/>
            <person name="Kwok R."/>
            <person name="Lander E."/>
            <person name="Langley C.H."/>
            <person name="Lapoint R."/>
            <person name="Lazzaro B.P."/>
            <person name="Lee S.J."/>
            <person name="Levesque L."/>
            <person name="Li R."/>
            <person name="Lin C.F."/>
            <person name="Lin M.F."/>
            <person name="Lindblad-Toh K."/>
            <person name="Llopart A."/>
            <person name="Long M."/>
            <person name="Low L."/>
            <person name="Lozovsky E."/>
            <person name="Lu J."/>
            <person name="Luo M."/>
            <person name="Machado C.A."/>
            <person name="Makalowski W."/>
            <person name="Marzo M."/>
            <person name="Matsuda M."/>
            <person name="Matzkin L."/>
            <person name="McAllister B."/>
            <person name="McBride C.S."/>
            <person name="McKernan B."/>
            <person name="McKernan K."/>
            <person name="Mendez-Lago M."/>
            <person name="Minx P."/>
            <person name="Mollenhauer M.U."/>
            <person name="Montooth K."/>
            <person name="Mount S.M."/>
            <person name="Mu X."/>
            <person name="Myers E."/>
            <person name="Negre B."/>
            <person name="Newfeld S."/>
            <person name="Nielsen R."/>
            <person name="Noor M.A."/>
            <person name="O'Grady P."/>
            <person name="Pachter L."/>
            <person name="Papaceit M."/>
            <person name="Parisi M.J."/>
            <person name="Parisi M."/>
            <person name="Parts L."/>
            <person name="Pedersen J.S."/>
            <person name="Pesole G."/>
            <person name="Phillippy A.M."/>
            <person name="Ponting C.P."/>
            <person name="Pop M."/>
            <person name="Porcelli D."/>
            <person name="Powell J.R."/>
            <person name="Prohaska S."/>
            <person name="Pruitt K."/>
            <person name="Puig M."/>
            <person name="Quesneville H."/>
            <person name="Ram K.R."/>
            <person name="Rand D."/>
            <person name="Rasmussen M.D."/>
            <person name="Reed L.K."/>
            <person name="Reenan R."/>
            <person name="Reily A."/>
            <person name="Remington K.A."/>
            <person name="Rieger T.T."/>
            <person name="Ritchie M.G."/>
            <person name="Robin C."/>
            <person name="Rogers Y.H."/>
            <person name="Rohde C."/>
            <person name="Rozas J."/>
            <person name="Rubenfield M.J."/>
            <person name="Ruiz A."/>
            <person name="Russo S."/>
            <person name="Salzberg S.L."/>
            <person name="Sanchez-Gracia A."/>
            <person name="Saranga D.J."/>
            <person name="Sato H."/>
            <person name="Schaeffer S.W."/>
            <person name="Schatz M.C."/>
            <person name="Schlenke T."/>
            <person name="Schwartz R."/>
            <person name="Segarra C."/>
            <person name="Singh R.S."/>
            <person name="Sirot L."/>
            <person name="Sirota M."/>
            <person name="Sisneros N.B."/>
            <person name="Smith C.D."/>
            <person name="Smith T.F."/>
            <person name="Spieth J."/>
            <person name="Stage D.E."/>
            <person name="Stark A."/>
            <person name="Stephan W."/>
            <person name="Strausberg R.L."/>
            <person name="Strempel S."/>
            <person name="Sturgill D."/>
            <person name="Sutton G."/>
            <person name="Sutton G.G."/>
            <person name="Tao W."/>
            <person name="Teichmann S."/>
            <person name="Tobari Y.N."/>
            <person name="Tomimura Y."/>
            <person name="Tsolas J.M."/>
            <person name="Valente V.L."/>
            <person name="Venter E."/>
            <person name="Venter J.C."/>
            <person name="Vicario S."/>
            <person name="Vieira F.G."/>
            <person name="Vilella A.J."/>
            <person name="Villasante A."/>
            <person name="Walenz B."/>
            <person name="Wang J."/>
            <person name="Wasserman M."/>
            <person name="Watts T."/>
            <person name="Wilson D."/>
            <person name="Wilson R.K."/>
            <person name="Wing R.A."/>
            <person name="Wolfner M.F."/>
            <person name="Wong A."/>
            <person name="Wong G.K."/>
            <person name="Wu C.I."/>
            <person name="Wu G."/>
            <person name="Yamamoto D."/>
            <person name="Yang H.P."/>
            <person name="Yang S.P."/>
            <person name="Yorke J.A."/>
            <person name="Yoshida K."/>
            <person name="Zdobnov E."/>
            <person name="Zhang P."/>
            <person name="Zhang Y."/>
            <person name="Zimin A.V."/>
            <person name="Baldwin J."/>
            <person name="Abdouelleil A."/>
            <person name="Abdulkadir J."/>
            <person name="Abebe A."/>
            <person name="Abera B."/>
            <person name="Abreu J."/>
            <person name="Acer S.C."/>
            <person name="Aftuck L."/>
            <person name="Alexander A."/>
            <person name="An P."/>
            <person name="Anderson E."/>
            <person name="Anderson S."/>
            <person name="Arachi H."/>
            <person name="Azer M."/>
            <person name="Bachantsang P."/>
            <person name="Barry A."/>
            <person name="Bayul T."/>
            <person name="Berlin A."/>
            <person name="Bessette D."/>
            <person name="Bloom T."/>
            <person name="Blye J."/>
            <person name="Boguslavskiy L."/>
            <person name="Bonnet C."/>
            <person name="Boukhgalter B."/>
            <person name="Bourzgui I."/>
            <person name="Brown A."/>
            <person name="Cahill P."/>
            <person name="Channer S."/>
            <person name="Cheshatsang Y."/>
            <person name="Chuda L."/>
            <person name="Citroen M."/>
            <person name="Collymore A."/>
            <person name="Cooke P."/>
            <person name="Costello M."/>
            <person name="D'Aco K."/>
            <person name="Daza R."/>
            <person name="De Haan G."/>
            <person name="DeGray S."/>
            <person name="DeMaso C."/>
            <person name="Dhargay N."/>
            <person name="Dooley K."/>
            <person name="Dooley E."/>
            <person name="Doricent M."/>
            <person name="Dorje P."/>
            <person name="Dorjee K."/>
            <person name="Dupes A."/>
            <person name="Elong R."/>
            <person name="Falk J."/>
            <person name="Farina A."/>
            <person name="Faro S."/>
            <person name="Ferguson D."/>
            <person name="Fisher S."/>
            <person name="Foley C.D."/>
            <person name="Franke A."/>
            <person name="Friedrich D."/>
            <person name="Gadbois L."/>
            <person name="Gearin G."/>
            <person name="Gearin C.R."/>
            <person name="Giannoukos G."/>
            <person name="Goode T."/>
            <person name="Graham J."/>
            <person name="Grandbois E."/>
            <person name="Grewal S."/>
            <person name="Gyaltsen K."/>
            <person name="Hafez N."/>
            <person name="Hagos B."/>
            <person name="Hall J."/>
            <person name="Henson C."/>
            <person name="Hollinger A."/>
            <person name="Honan T."/>
            <person name="Huard M.D."/>
            <person name="Hughes L."/>
            <person name="Hurhula B."/>
            <person name="Husby M.E."/>
            <person name="Kamat A."/>
            <person name="Kanga B."/>
            <person name="Kashin S."/>
            <person name="Khazanovich D."/>
            <person name="Kisner P."/>
            <person name="Lance K."/>
            <person name="Lara M."/>
            <person name="Lee W."/>
            <person name="Lennon N."/>
            <person name="Letendre F."/>
            <person name="LeVine R."/>
            <person name="Lipovsky A."/>
            <person name="Liu X."/>
            <person name="Liu J."/>
            <person name="Liu S."/>
            <person name="Lokyitsang T."/>
            <person name="Lokyitsang Y."/>
            <person name="Lubonja R."/>
            <person name="Lui A."/>
            <person name="MacDonald P."/>
            <person name="Magnisalis V."/>
            <person name="Maru K."/>
            <person name="Matthews C."/>
            <person name="McCusker W."/>
            <person name="McDonough S."/>
            <person name="Mehta T."/>
            <person name="Meldrim J."/>
            <person name="Meneus L."/>
            <person name="Mihai O."/>
            <person name="Mihalev A."/>
            <person name="Mihova T."/>
            <person name="Mittelman R."/>
            <person name="Mlenga V."/>
            <person name="Montmayeur A."/>
            <person name="Mulrain L."/>
            <person name="Navidi A."/>
            <person name="Naylor J."/>
            <person name="Negash T."/>
            <person name="Nguyen T."/>
            <person name="Nguyen N."/>
            <person name="Nicol R."/>
            <person name="Norbu C."/>
            <person name="Norbu N."/>
            <person name="Novod N."/>
            <person name="O'Neill B."/>
            <person name="Osman S."/>
            <person name="Markiewicz E."/>
            <person name="Oyono O.L."/>
            <person name="Patti C."/>
            <person name="Phunkhang P."/>
            <person name="Pierre F."/>
            <person name="Priest M."/>
            <person name="Raghuraman S."/>
            <person name="Rege F."/>
            <person name="Reyes R."/>
            <person name="Rise C."/>
            <person name="Rogov P."/>
            <person name="Ross K."/>
            <person name="Ryan E."/>
            <person name="Settipalli S."/>
            <person name="Shea T."/>
            <person name="Sherpa N."/>
            <person name="Shi L."/>
            <person name="Shih D."/>
            <person name="Sparrow T."/>
            <person name="Spaulding J."/>
            <person name="Stalker J."/>
            <person name="Stange-Thomann N."/>
            <person name="Stavropoulos S."/>
            <person name="Stone C."/>
            <person name="Strader C."/>
            <person name="Tesfaye S."/>
            <person name="Thomson T."/>
            <person name="Thoulutsang Y."/>
            <person name="Thoulutsang D."/>
            <person name="Topham K."/>
            <person name="Topping I."/>
            <person name="Tsamla T."/>
            <person name="Vassiliev H."/>
            <person name="Vo A."/>
            <person name="Wangchuk T."/>
            <person name="Wangdi T."/>
            <person name="Weiand M."/>
            <person name="Wilkinson J."/>
            <person name="Wilson A."/>
            <person name="Yadav S."/>
            <person name="Young G."/>
            <person name="Yu Q."/>
            <person name="Zembek L."/>
            <person name="Zhong D."/>
            <person name="Zimmer A."/>
            <person name="Zwirko Z."/>
            <person name="Jaffe D.B."/>
            <person name="Alvarez P."/>
            <person name="Brockman W."/>
            <person name="Butler J."/>
            <person name="Chin C."/>
            <person name="Gnerre S."/>
            <person name="Grabherr M."/>
            <person name="Kleber M."/>
            <person name="Mauceli E."/>
            <person name="MacCallum I."/>
        </authorList>
    </citation>
    <scope>NUCLEOTIDE SEQUENCE [LARGE SCALE GENOMIC DNA]</scope>
    <source>
        <strain evidence="2">Tai18E2 / Tucson 14021-0261.01</strain>
    </source>
</reference>
<dbReference type="KEGG" id="dya:Dyak_GE10472"/>
<dbReference type="Pfam" id="PF14958">
    <property type="entry name" value="PAAT-like"/>
    <property type="match status" value="1"/>
</dbReference>
<name>B4PQ64_DROYA</name>
<dbReference type="PhylomeDB" id="B4PQ64"/>
<organism evidence="1 2">
    <name type="scientific">Drosophila yakuba</name>
    <name type="common">Fruit fly</name>
    <dbReference type="NCBI Taxonomy" id="7245"/>
    <lineage>
        <taxon>Eukaryota</taxon>
        <taxon>Metazoa</taxon>
        <taxon>Ecdysozoa</taxon>
        <taxon>Arthropoda</taxon>
        <taxon>Hexapoda</taxon>
        <taxon>Insecta</taxon>
        <taxon>Pterygota</taxon>
        <taxon>Neoptera</taxon>
        <taxon>Endopterygota</taxon>
        <taxon>Diptera</taxon>
        <taxon>Brachycera</taxon>
        <taxon>Muscomorpha</taxon>
        <taxon>Ephydroidea</taxon>
        <taxon>Drosophilidae</taxon>
        <taxon>Drosophila</taxon>
        <taxon>Sophophora</taxon>
    </lineage>
</organism>
<dbReference type="PANTHER" id="PTHR14787:SF1">
    <property type="entry name" value="ATPASE PAAT"/>
    <property type="match status" value="1"/>
</dbReference>
<accession>B4PQ64</accession>
<dbReference type="EMBL" id="CM000160">
    <property type="protein sequence ID" value="EDW98333.1"/>
    <property type="molecule type" value="Genomic_DNA"/>
</dbReference>